<proteinExistence type="inferred from homology"/>
<dbReference type="GO" id="GO:0006260">
    <property type="term" value="P:DNA replication"/>
    <property type="evidence" value="ECO:0007669"/>
    <property type="project" value="UniProtKB-UniRule"/>
</dbReference>
<dbReference type="GO" id="GO:0005737">
    <property type="term" value="C:cytoplasm"/>
    <property type="evidence" value="ECO:0007669"/>
    <property type="project" value="UniProtKB-SubCell"/>
</dbReference>
<comment type="subunit">
    <text evidence="2">Component of a cohesin-like complex composed of ScpA, ScpB and the Smc homodimer, in which ScpA and ScpB bind to the head domain of Smc. The presence of the three proteins is required for the association of the complex with DNA.</text>
</comment>
<keyword evidence="5" id="KW-1185">Reference proteome</keyword>
<organism evidence="4 5">
    <name type="scientific">Rubricoccus marinus</name>
    <dbReference type="NCBI Taxonomy" id="716817"/>
    <lineage>
        <taxon>Bacteria</taxon>
        <taxon>Pseudomonadati</taxon>
        <taxon>Rhodothermota</taxon>
        <taxon>Rhodothermia</taxon>
        <taxon>Rhodothermales</taxon>
        <taxon>Rubricoccaceae</taxon>
        <taxon>Rubricoccus</taxon>
    </lineage>
</organism>
<comment type="caution">
    <text evidence="4">The sequence shown here is derived from an EMBL/GenBank/DDBJ whole genome shotgun (WGS) entry which is preliminary data.</text>
</comment>
<keyword evidence="2" id="KW-0159">Chromosome partition</keyword>
<protein>
    <recommendedName>
        <fullName evidence="1 2">Segregation and condensation protein A</fullName>
    </recommendedName>
</protein>
<gene>
    <name evidence="2" type="primary">scpA</name>
    <name evidence="4" type="ORF">BSZ36_07275</name>
</gene>
<dbReference type="InParanoid" id="A0A259TYK5"/>
<sequence>MHRVHLSEFEGPLDLLLFFIRRDELDIHDIPISRIADEYLETVRTLSHLDLDDAAEFVYTAALLIQIKARMLLPRPPAVDGEEPEDPRKELVERLLEYVQFREAGEKMGQAFEDRQRRFTRGAASDERLRHAPEAEEVTYRASLFDLLGALAKALERSADLADPYRHAVLRESVAVDEQKEWLLDRLASGERVRFADLMESRSKAFIIATFLAVLDLLQRQRLRLTLGVGAEDFALVAVPEPPDGSVTPTPEASGATADPLAA</sequence>
<comment type="similarity">
    <text evidence="2">Belongs to the ScpA family.</text>
</comment>
<keyword evidence="2" id="KW-0131">Cell cycle</keyword>
<feature type="region of interest" description="Disordered" evidence="3">
    <location>
        <begin position="240"/>
        <end position="263"/>
    </location>
</feature>
<dbReference type="GO" id="GO:0007059">
    <property type="term" value="P:chromosome segregation"/>
    <property type="evidence" value="ECO:0007669"/>
    <property type="project" value="UniProtKB-UniRule"/>
</dbReference>
<keyword evidence="2" id="KW-0963">Cytoplasm</keyword>
<dbReference type="Gene3D" id="6.10.250.2410">
    <property type="match status" value="1"/>
</dbReference>
<name>A0A259TYK5_9BACT</name>
<evidence type="ECO:0000256" key="3">
    <source>
        <dbReference type="SAM" id="MobiDB-lite"/>
    </source>
</evidence>
<evidence type="ECO:0000256" key="1">
    <source>
        <dbReference type="ARBA" id="ARBA00044777"/>
    </source>
</evidence>
<dbReference type="Proteomes" id="UP000216446">
    <property type="component" value="Unassembled WGS sequence"/>
</dbReference>
<dbReference type="EMBL" id="MQWB01000001">
    <property type="protein sequence ID" value="OZC02791.1"/>
    <property type="molecule type" value="Genomic_DNA"/>
</dbReference>
<reference evidence="4 5" key="1">
    <citation type="submission" date="2016-11" db="EMBL/GenBank/DDBJ databases">
        <title>Study of marine rhodopsin-containing bacteria.</title>
        <authorList>
            <person name="Yoshizawa S."/>
            <person name="Kumagai Y."/>
            <person name="Kogure K."/>
        </authorList>
    </citation>
    <scope>NUCLEOTIDE SEQUENCE [LARGE SCALE GENOMIC DNA]</scope>
    <source>
        <strain evidence="4 5">SG-29</strain>
    </source>
</reference>
<comment type="subcellular location">
    <subcellularLocation>
        <location evidence="2">Cytoplasm</location>
    </subcellularLocation>
    <text evidence="2">Associated with two foci at the outer edges of the nucleoid region in young cells, and at four foci within both cell halves in older cells.</text>
</comment>
<dbReference type="PANTHER" id="PTHR33969">
    <property type="entry name" value="SEGREGATION AND CONDENSATION PROTEIN A"/>
    <property type="match status" value="1"/>
</dbReference>
<evidence type="ECO:0000256" key="2">
    <source>
        <dbReference type="HAMAP-Rule" id="MF_01805"/>
    </source>
</evidence>
<dbReference type="HAMAP" id="MF_01805">
    <property type="entry name" value="ScpA"/>
    <property type="match status" value="1"/>
</dbReference>
<accession>A0A259TYK5</accession>
<dbReference type="Pfam" id="PF02616">
    <property type="entry name" value="SMC_ScpA"/>
    <property type="match status" value="1"/>
</dbReference>
<evidence type="ECO:0000313" key="5">
    <source>
        <dbReference type="Proteomes" id="UP000216446"/>
    </source>
</evidence>
<dbReference type="OrthoDB" id="9811016at2"/>
<comment type="function">
    <text evidence="2">Participates in chromosomal partition during cell division. May act via the formation of a condensin-like complex containing Smc and ScpB that pull DNA away from mid-cell into both cell halves.</text>
</comment>
<dbReference type="GO" id="GO:0051301">
    <property type="term" value="P:cell division"/>
    <property type="evidence" value="ECO:0007669"/>
    <property type="project" value="UniProtKB-KW"/>
</dbReference>
<dbReference type="PANTHER" id="PTHR33969:SF2">
    <property type="entry name" value="SEGREGATION AND CONDENSATION PROTEIN A"/>
    <property type="match status" value="1"/>
</dbReference>
<keyword evidence="2" id="KW-0132">Cell division</keyword>
<evidence type="ECO:0000313" key="4">
    <source>
        <dbReference type="EMBL" id="OZC02791.1"/>
    </source>
</evidence>
<dbReference type="AlphaFoldDB" id="A0A259TYK5"/>
<dbReference type="InterPro" id="IPR003768">
    <property type="entry name" value="ScpA"/>
</dbReference>
<dbReference type="RefSeq" id="WP_094547398.1">
    <property type="nucleotide sequence ID" value="NZ_MQWB01000001.1"/>
</dbReference>